<proteinExistence type="inferred from homology"/>
<dbReference type="PANTHER" id="PTHR34584:SF1">
    <property type="entry name" value="NA(+)_H(+) ANTIPORTER SUBUNIT E1"/>
    <property type="match status" value="1"/>
</dbReference>
<dbReference type="NCBIfam" id="NF006521">
    <property type="entry name" value="PRK08965.1-5"/>
    <property type="match status" value="1"/>
</dbReference>
<evidence type="ECO:0000256" key="5">
    <source>
        <dbReference type="ARBA" id="ARBA00022989"/>
    </source>
</evidence>
<accession>A0ABY6G5T9</accession>
<evidence type="ECO:0000313" key="9">
    <source>
        <dbReference type="Proteomes" id="UP001164305"/>
    </source>
</evidence>
<comment type="similarity">
    <text evidence="2">Belongs to the CPA3 antiporters (TC 2.A.63) subunit E family.</text>
</comment>
<keyword evidence="6 7" id="KW-0472">Membrane</keyword>
<organism evidence="8 9">
    <name type="scientific">Brachybacterium huguangmaarense</name>
    <dbReference type="NCBI Taxonomy" id="1652028"/>
    <lineage>
        <taxon>Bacteria</taxon>
        <taxon>Bacillati</taxon>
        <taxon>Actinomycetota</taxon>
        <taxon>Actinomycetes</taxon>
        <taxon>Micrococcales</taxon>
        <taxon>Dermabacteraceae</taxon>
        <taxon>Brachybacterium</taxon>
    </lineage>
</organism>
<reference evidence="8" key="1">
    <citation type="submission" date="2022-10" db="EMBL/GenBank/DDBJ databases">
        <title>Whole-Genome Sequencing of Brachybacterium huguangmaarense BRM-3, Isolated from Betula schmidtii.</title>
        <authorList>
            <person name="Haam D."/>
        </authorList>
    </citation>
    <scope>NUCLEOTIDE SEQUENCE</scope>
    <source>
        <strain evidence="8">BRM-3</strain>
    </source>
</reference>
<comment type="subcellular location">
    <subcellularLocation>
        <location evidence="1">Cell membrane</location>
        <topology evidence="1">Multi-pass membrane protein</topology>
    </subcellularLocation>
</comment>
<keyword evidence="9" id="KW-1185">Reference proteome</keyword>
<dbReference type="Proteomes" id="UP001164305">
    <property type="component" value="Chromosome"/>
</dbReference>
<dbReference type="InterPro" id="IPR002758">
    <property type="entry name" value="Cation_antiport_E"/>
</dbReference>
<dbReference type="Pfam" id="PF01899">
    <property type="entry name" value="MNHE"/>
    <property type="match status" value="1"/>
</dbReference>
<evidence type="ECO:0000256" key="2">
    <source>
        <dbReference type="ARBA" id="ARBA00006228"/>
    </source>
</evidence>
<keyword evidence="5 7" id="KW-1133">Transmembrane helix</keyword>
<evidence type="ECO:0000256" key="6">
    <source>
        <dbReference type="ARBA" id="ARBA00023136"/>
    </source>
</evidence>
<gene>
    <name evidence="8" type="ORF">BRM3_06505</name>
</gene>
<dbReference type="PANTHER" id="PTHR34584">
    <property type="entry name" value="NA(+)/H(+) ANTIPORTER SUBUNIT E1"/>
    <property type="match status" value="1"/>
</dbReference>
<name>A0ABY6G5T9_9MICO</name>
<sequence>MRQRLREAPSHWLEILGATVFWCLLWGGRFSPSDVLGGLLVAAVVVILFPLPRLSVELTLRPWSFLTFVARFLADMFVSSLQVSWYALRPSGTPGNSVIAVQLRSRSDLFLTATGMLCTLVPGSVVVEAQRSTGTLFLHVIGAYDTATVEAARQRVLRQEERVLRALARRDVLEGAHLP</sequence>
<evidence type="ECO:0000256" key="3">
    <source>
        <dbReference type="ARBA" id="ARBA00022475"/>
    </source>
</evidence>
<evidence type="ECO:0000313" key="8">
    <source>
        <dbReference type="EMBL" id="UYG18058.1"/>
    </source>
</evidence>
<keyword evidence="3" id="KW-1003">Cell membrane</keyword>
<keyword evidence="4 7" id="KW-0812">Transmembrane</keyword>
<feature type="transmembrane region" description="Helical" evidence="7">
    <location>
        <begin position="12"/>
        <end position="29"/>
    </location>
</feature>
<dbReference type="EMBL" id="CP107020">
    <property type="protein sequence ID" value="UYG18058.1"/>
    <property type="molecule type" value="Genomic_DNA"/>
</dbReference>
<evidence type="ECO:0000256" key="1">
    <source>
        <dbReference type="ARBA" id="ARBA00004651"/>
    </source>
</evidence>
<feature type="transmembrane region" description="Helical" evidence="7">
    <location>
        <begin position="35"/>
        <end position="51"/>
    </location>
</feature>
<dbReference type="RefSeq" id="WP_263595262.1">
    <property type="nucleotide sequence ID" value="NZ_CP107020.1"/>
</dbReference>
<evidence type="ECO:0000256" key="4">
    <source>
        <dbReference type="ARBA" id="ARBA00022692"/>
    </source>
</evidence>
<protein>
    <submittedName>
        <fullName evidence="8">Na+/H+ antiporter subunit E</fullName>
    </submittedName>
</protein>
<evidence type="ECO:0000256" key="7">
    <source>
        <dbReference type="SAM" id="Phobius"/>
    </source>
</evidence>